<feature type="transmembrane region" description="Helical" evidence="1">
    <location>
        <begin position="21"/>
        <end position="41"/>
    </location>
</feature>
<feature type="transmembrane region" description="Helical" evidence="1">
    <location>
        <begin position="86"/>
        <end position="105"/>
    </location>
</feature>
<proteinExistence type="predicted"/>
<sequence>MNNSIATSQKRDFSVIWLNRLALFIVFFWFGFLKIVGLSPAEQIVSQLHHLTIEKFISVNAFIPFLGIFECVIGIIWLFPRYTKAAFYLFCCQMATTFLPLLLMPNETWQSSFALSLSGQYIIKNVVLIASAYTVYKVKVLSEE</sequence>
<reference evidence="2 3" key="1">
    <citation type="submission" date="2023-12" db="EMBL/GenBank/DDBJ databases">
        <title>Novel species of the genus Arcicella isolated from rivers.</title>
        <authorList>
            <person name="Lu H."/>
        </authorList>
    </citation>
    <scope>NUCLEOTIDE SEQUENCE [LARGE SCALE GENOMIC DNA]</scope>
    <source>
        <strain evidence="2 3">KCTC 23307</strain>
    </source>
</reference>
<evidence type="ECO:0000313" key="3">
    <source>
        <dbReference type="Proteomes" id="UP001302949"/>
    </source>
</evidence>
<gene>
    <name evidence="2" type="ORF">VB248_21700</name>
</gene>
<organism evidence="2 3">
    <name type="scientific">Arcicella rigui</name>
    <dbReference type="NCBI Taxonomy" id="797020"/>
    <lineage>
        <taxon>Bacteria</taxon>
        <taxon>Pseudomonadati</taxon>
        <taxon>Bacteroidota</taxon>
        <taxon>Cytophagia</taxon>
        <taxon>Cytophagales</taxon>
        <taxon>Flectobacillaceae</taxon>
        <taxon>Arcicella</taxon>
    </lineage>
</organism>
<keyword evidence="1" id="KW-0812">Transmembrane</keyword>
<feature type="transmembrane region" description="Helical" evidence="1">
    <location>
        <begin position="117"/>
        <end position="136"/>
    </location>
</feature>
<dbReference type="Proteomes" id="UP001302949">
    <property type="component" value="Unassembled WGS sequence"/>
</dbReference>
<dbReference type="EMBL" id="JAYFUM010000032">
    <property type="protein sequence ID" value="MEA5141785.1"/>
    <property type="molecule type" value="Genomic_DNA"/>
</dbReference>
<protein>
    <recommendedName>
        <fullName evidence="4">DoxX family protein</fullName>
    </recommendedName>
</protein>
<accession>A0ABU5QFY9</accession>
<dbReference type="RefSeq" id="WP_323298939.1">
    <property type="nucleotide sequence ID" value="NZ_JAYFUM010000032.1"/>
</dbReference>
<name>A0ABU5QFY9_9BACT</name>
<feature type="transmembrane region" description="Helical" evidence="1">
    <location>
        <begin position="61"/>
        <end position="79"/>
    </location>
</feature>
<keyword evidence="1" id="KW-0472">Membrane</keyword>
<evidence type="ECO:0000313" key="2">
    <source>
        <dbReference type="EMBL" id="MEA5141785.1"/>
    </source>
</evidence>
<keyword evidence="3" id="KW-1185">Reference proteome</keyword>
<comment type="caution">
    <text evidence="2">The sequence shown here is derived from an EMBL/GenBank/DDBJ whole genome shotgun (WGS) entry which is preliminary data.</text>
</comment>
<evidence type="ECO:0008006" key="4">
    <source>
        <dbReference type="Google" id="ProtNLM"/>
    </source>
</evidence>
<evidence type="ECO:0000256" key="1">
    <source>
        <dbReference type="SAM" id="Phobius"/>
    </source>
</evidence>
<keyword evidence="1" id="KW-1133">Transmembrane helix</keyword>